<evidence type="ECO:0000313" key="6">
    <source>
        <dbReference type="EMBL" id="KMT52761.1"/>
    </source>
</evidence>
<accession>A0A0J8IM68</accession>
<dbReference type="OrthoDB" id="9777588at2"/>
<sequence length="226" mass="25575">MLTHPQIVLTLRRHHLFSQLPEKTFEDVCTLANLKRLPNHAPLMHQGDPADRFFLLVSGQIKLHRVTGEGQEHLVEVIQPGQTFAEALLFTQAKAYPVSATALKDCVLVSIEGQHYRRALEDQPKICLAILASMSIHLHQRLKDIDTLTLANASRRVINFLFQERDTLSGEVVLQVPKRLVASKLGIQPETFSRILHRLVEGGLIEVQRRTIRILCEEQLMGYQAG</sequence>
<dbReference type="PROSITE" id="PS50042">
    <property type="entry name" value="CNMP_BINDING_3"/>
    <property type="match status" value="1"/>
</dbReference>
<dbReference type="InterPro" id="IPR000595">
    <property type="entry name" value="cNMP-bd_dom"/>
</dbReference>
<evidence type="ECO:0000259" key="4">
    <source>
        <dbReference type="PROSITE" id="PS50042"/>
    </source>
</evidence>
<dbReference type="InterPro" id="IPR036388">
    <property type="entry name" value="WH-like_DNA-bd_sf"/>
</dbReference>
<feature type="domain" description="HTH crp-type" evidence="5">
    <location>
        <begin position="151"/>
        <end position="218"/>
    </location>
</feature>
<dbReference type="SUPFAM" id="SSF46785">
    <property type="entry name" value="Winged helix' DNA-binding domain"/>
    <property type="match status" value="1"/>
</dbReference>
<dbReference type="GO" id="GO:0005829">
    <property type="term" value="C:cytosol"/>
    <property type="evidence" value="ECO:0007669"/>
    <property type="project" value="TreeGrafter"/>
</dbReference>
<reference evidence="6 7" key="1">
    <citation type="submission" date="2015-06" db="EMBL/GenBank/DDBJ databases">
        <title>Draft genome sequence of an Antarctic Pseudomonas sp. strain KG01 with full potential for biotechnological applications.</title>
        <authorList>
            <person name="Pavlov M.S."/>
            <person name="Lira F."/>
            <person name="Martinez J.L."/>
            <person name="Marshall S.H."/>
        </authorList>
    </citation>
    <scope>NUCLEOTIDE SEQUENCE [LARGE SCALE GENOMIC DNA]</scope>
    <source>
        <strain evidence="6 7">KG01</strain>
    </source>
</reference>
<dbReference type="SUPFAM" id="SSF51206">
    <property type="entry name" value="cAMP-binding domain-like"/>
    <property type="match status" value="1"/>
</dbReference>
<dbReference type="Proteomes" id="UP000037551">
    <property type="component" value="Unassembled WGS sequence"/>
</dbReference>
<keyword evidence="2" id="KW-0238">DNA-binding</keyword>
<evidence type="ECO:0000313" key="7">
    <source>
        <dbReference type="Proteomes" id="UP000037551"/>
    </source>
</evidence>
<dbReference type="STRING" id="1674920.ACR52_25510"/>
<name>A0A0J8IM68_9PSED</name>
<dbReference type="Gene3D" id="1.10.10.10">
    <property type="entry name" value="Winged helix-like DNA-binding domain superfamily/Winged helix DNA-binding domain"/>
    <property type="match status" value="1"/>
</dbReference>
<dbReference type="AlphaFoldDB" id="A0A0J8IM68"/>
<dbReference type="GO" id="GO:0003677">
    <property type="term" value="F:DNA binding"/>
    <property type="evidence" value="ECO:0007669"/>
    <property type="project" value="UniProtKB-KW"/>
</dbReference>
<dbReference type="SMART" id="SM00419">
    <property type="entry name" value="HTH_CRP"/>
    <property type="match status" value="1"/>
</dbReference>
<dbReference type="Pfam" id="PF13545">
    <property type="entry name" value="HTH_Crp_2"/>
    <property type="match status" value="1"/>
</dbReference>
<keyword evidence="1" id="KW-0805">Transcription regulation</keyword>
<organism evidence="6 7">
    <name type="scientific">Pseudomonas fildesensis</name>
    <dbReference type="NCBI Taxonomy" id="1674920"/>
    <lineage>
        <taxon>Bacteria</taxon>
        <taxon>Pseudomonadati</taxon>
        <taxon>Pseudomonadota</taxon>
        <taxon>Gammaproteobacteria</taxon>
        <taxon>Pseudomonadales</taxon>
        <taxon>Pseudomonadaceae</taxon>
        <taxon>Pseudomonas</taxon>
    </lineage>
</organism>
<keyword evidence="3" id="KW-0804">Transcription</keyword>
<evidence type="ECO:0000256" key="2">
    <source>
        <dbReference type="ARBA" id="ARBA00023125"/>
    </source>
</evidence>
<protein>
    <submittedName>
        <fullName evidence="6">DnrE protein</fullName>
    </submittedName>
</protein>
<dbReference type="PANTHER" id="PTHR24567">
    <property type="entry name" value="CRP FAMILY TRANSCRIPTIONAL REGULATORY PROTEIN"/>
    <property type="match status" value="1"/>
</dbReference>
<gene>
    <name evidence="6" type="ORF">ACR52_25510</name>
</gene>
<dbReference type="Pfam" id="PF00027">
    <property type="entry name" value="cNMP_binding"/>
    <property type="match status" value="1"/>
</dbReference>
<dbReference type="InterPro" id="IPR050397">
    <property type="entry name" value="Env_Response_Regulators"/>
</dbReference>
<dbReference type="PATRIC" id="fig|1674920.3.peg.3534"/>
<keyword evidence="7" id="KW-1185">Reference proteome</keyword>
<dbReference type="GO" id="GO:0003700">
    <property type="term" value="F:DNA-binding transcription factor activity"/>
    <property type="evidence" value="ECO:0007669"/>
    <property type="project" value="TreeGrafter"/>
</dbReference>
<dbReference type="CDD" id="cd00038">
    <property type="entry name" value="CAP_ED"/>
    <property type="match status" value="1"/>
</dbReference>
<comment type="caution">
    <text evidence="6">The sequence shown here is derived from an EMBL/GenBank/DDBJ whole genome shotgun (WGS) entry which is preliminary data.</text>
</comment>
<evidence type="ECO:0000256" key="3">
    <source>
        <dbReference type="ARBA" id="ARBA00023163"/>
    </source>
</evidence>
<feature type="domain" description="Cyclic nucleotide-binding" evidence="4">
    <location>
        <begin position="16"/>
        <end position="120"/>
    </location>
</feature>
<evidence type="ECO:0000256" key="1">
    <source>
        <dbReference type="ARBA" id="ARBA00023015"/>
    </source>
</evidence>
<dbReference type="SMART" id="SM00100">
    <property type="entry name" value="cNMP"/>
    <property type="match status" value="1"/>
</dbReference>
<dbReference type="Gene3D" id="2.60.120.10">
    <property type="entry name" value="Jelly Rolls"/>
    <property type="match status" value="1"/>
</dbReference>
<dbReference type="RefSeq" id="WP_048730679.1">
    <property type="nucleotide sequence ID" value="NZ_LFMW01000022.1"/>
</dbReference>
<dbReference type="InterPro" id="IPR036390">
    <property type="entry name" value="WH_DNA-bd_sf"/>
</dbReference>
<dbReference type="EMBL" id="LFMW01000022">
    <property type="protein sequence ID" value="KMT52761.1"/>
    <property type="molecule type" value="Genomic_DNA"/>
</dbReference>
<dbReference type="InterPro" id="IPR014710">
    <property type="entry name" value="RmlC-like_jellyroll"/>
</dbReference>
<dbReference type="InterPro" id="IPR012318">
    <property type="entry name" value="HTH_CRP"/>
</dbReference>
<dbReference type="PANTHER" id="PTHR24567:SF68">
    <property type="entry name" value="DNA-BINDING TRANSCRIPTIONAL DUAL REGULATOR CRP"/>
    <property type="match status" value="1"/>
</dbReference>
<dbReference type="PROSITE" id="PS51063">
    <property type="entry name" value="HTH_CRP_2"/>
    <property type="match status" value="1"/>
</dbReference>
<evidence type="ECO:0000259" key="5">
    <source>
        <dbReference type="PROSITE" id="PS51063"/>
    </source>
</evidence>
<proteinExistence type="predicted"/>
<dbReference type="InterPro" id="IPR018490">
    <property type="entry name" value="cNMP-bd_dom_sf"/>
</dbReference>